<accession>A0A926N983</accession>
<dbReference type="EMBL" id="JACXAH010000002">
    <property type="protein sequence ID" value="MBD1370790.1"/>
    <property type="molecule type" value="Genomic_DNA"/>
</dbReference>
<dbReference type="PANTHER" id="PTHR33777:SF1">
    <property type="entry name" value="UPF0045 PROTEIN ECM15"/>
    <property type="match status" value="1"/>
</dbReference>
<dbReference type="Pfam" id="PF01910">
    <property type="entry name" value="Thiamine_BP"/>
    <property type="match status" value="1"/>
</dbReference>
<gene>
    <name evidence="3" type="ORF">IC620_00250</name>
</gene>
<dbReference type="Proteomes" id="UP000661691">
    <property type="component" value="Unassembled WGS sequence"/>
</dbReference>
<feature type="domain" description="Thiamine-binding protein" evidence="2">
    <location>
        <begin position="6"/>
        <end position="93"/>
    </location>
</feature>
<dbReference type="GO" id="GO:0005829">
    <property type="term" value="C:cytosol"/>
    <property type="evidence" value="ECO:0007669"/>
    <property type="project" value="TreeGrafter"/>
</dbReference>
<comment type="caution">
    <text evidence="3">The sequence shown here is derived from an EMBL/GenBank/DDBJ whole genome shotgun (WGS) entry which is preliminary data.</text>
</comment>
<dbReference type="SUPFAM" id="SSF89957">
    <property type="entry name" value="MTH1187/YkoF-like"/>
    <property type="match status" value="1"/>
</dbReference>
<comment type="similarity">
    <text evidence="1">Belongs to the UPF0045 family.</text>
</comment>
<dbReference type="Gene3D" id="3.30.70.930">
    <property type="match status" value="1"/>
</dbReference>
<evidence type="ECO:0000313" key="3">
    <source>
        <dbReference type="EMBL" id="MBD1370790.1"/>
    </source>
</evidence>
<proteinExistence type="inferred from homology"/>
<dbReference type="InterPro" id="IPR029756">
    <property type="entry name" value="MTH1187/YkoF-like"/>
</dbReference>
<dbReference type="AlphaFoldDB" id="A0A926N983"/>
<dbReference type="PANTHER" id="PTHR33777">
    <property type="entry name" value="UPF0045 PROTEIN ECM15"/>
    <property type="match status" value="1"/>
</dbReference>
<sequence length="97" mass="10676">MAQSLVSVQIIPQPANGEDPIPYINHAISVIQQAGVPYRVGPLETTIEGELAQLLQLIPEIKDQLVQIGCKKMLAQIKVCYDENGISMNQLTAKYDE</sequence>
<evidence type="ECO:0000256" key="1">
    <source>
        <dbReference type="ARBA" id="ARBA00010272"/>
    </source>
</evidence>
<dbReference type="InterPro" id="IPR002767">
    <property type="entry name" value="Thiamine_BP"/>
</dbReference>
<keyword evidence="4" id="KW-1185">Reference proteome</keyword>
<evidence type="ECO:0000313" key="4">
    <source>
        <dbReference type="Proteomes" id="UP000661691"/>
    </source>
</evidence>
<dbReference type="RefSeq" id="WP_191139298.1">
    <property type="nucleotide sequence ID" value="NZ_JACXAG020000002.1"/>
</dbReference>
<name>A0A926N983_9BACL</name>
<reference evidence="3" key="1">
    <citation type="submission" date="2020-09" db="EMBL/GenBank/DDBJ databases">
        <title>A novel bacterium of genus Hazenella, isolated from South China Sea.</title>
        <authorList>
            <person name="Huang H."/>
            <person name="Mo K."/>
            <person name="Hu Y."/>
        </authorList>
    </citation>
    <scope>NUCLEOTIDE SEQUENCE</scope>
    <source>
        <strain evidence="3">IB182357</strain>
    </source>
</reference>
<protein>
    <submittedName>
        <fullName evidence="3">Thiamine-binding protein</fullName>
    </submittedName>
</protein>
<dbReference type="InterPro" id="IPR051614">
    <property type="entry name" value="UPF0045_domain"/>
</dbReference>
<organism evidence="3 4">
    <name type="scientific">Polycladospora coralii</name>
    <dbReference type="NCBI Taxonomy" id="2771432"/>
    <lineage>
        <taxon>Bacteria</taxon>
        <taxon>Bacillati</taxon>
        <taxon>Bacillota</taxon>
        <taxon>Bacilli</taxon>
        <taxon>Bacillales</taxon>
        <taxon>Thermoactinomycetaceae</taxon>
        <taxon>Polycladospora</taxon>
    </lineage>
</organism>
<evidence type="ECO:0000259" key="2">
    <source>
        <dbReference type="Pfam" id="PF01910"/>
    </source>
</evidence>